<dbReference type="InterPro" id="IPR011877">
    <property type="entry name" value="Ribokinase"/>
</dbReference>
<comment type="function">
    <text evidence="12">Catalyzes the phosphorylation of ribose at O-5 in a reaction requiring ATP and magnesium. The resulting D-ribose-5-phosphate can then be used either for sythesis of nucleotides, histidine, and tryptophan, or as a component of the pentose phosphate pathway.</text>
</comment>
<evidence type="ECO:0000256" key="10">
    <source>
        <dbReference type="ARBA" id="ARBA00022958"/>
    </source>
</evidence>
<dbReference type="InterPro" id="IPR002173">
    <property type="entry name" value="Carboh/pur_kinase_PfkB_CS"/>
</dbReference>
<feature type="binding site" evidence="12">
    <location>
        <position position="233"/>
    </location>
    <ligand>
        <name>K(+)</name>
        <dbReference type="ChEBI" id="CHEBI:29103"/>
    </ligand>
</feature>
<protein>
    <recommendedName>
        <fullName evidence="3 12">Ribokinase</fullName>
        <shortName evidence="12">RK</shortName>
        <ecNumber evidence="2 12">2.7.1.15</ecNumber>
    </recommendedName>
</protein>
<feature type="binding site" evidence="12">
    <location>
        <position position="263"/>
    </location>
    <ligand>
        <name>ATP</name>
        <dbReference type="ChEBI" id="CHEBI:30616"/>
    </ligand>
</feature>
<comment type="pathway">
    <text evidence="12">Carbohydrate metabolism; D-ribose degradation; D-ribose 5-phosphate from beta-D-ribopyranose: step 2/2.</text>
</comment>
<evidence type="ECO:0000256" key="2">
    <source>
        <dbReference type="ARBA" id="ARBA00012035"/>
    </source>
</evidence>
<comment type="subcellular location">
    <subcellularLocation>
        <location evidence="12">Cytoplasm</location>
    </subcellularLocation>
</comment>
<feature type="binding site" evidence="12">
    <location>
        <begin position="207"/>
        <end position="212"/>
    </location>
    <ligand>
        <name>ATP</name>
        <dbReference type="ChEBI" id="CHEBI:30616"/>
    </ligand>
</feature>
<keyword evidence="7 12" id="KW-0418">Kinase</keyword>
<dbReference type="InterPro" id="IPR011611">
    <property type="entry name" value="PfkB_dom"/>
</dbReference>
<evidence type="ECO:0000256" key="9">
    <source>
        <dbReference type="ARBA" id="ARBA00022842"/>
    </source>
</evidence>
<dbReference type="PROSITE" id="PS00584">
    <property type="entry name" value="PFKB_KINASES_2"/>
    <property type="match status" value="1"/>
</dbReference>
<gene>
    <name evidence="12 14" type="primary">rbsK</name>
    <name evidence="14" type="ORF">CHH72_11985</name>
</gene>
<evidence type="ECO:0000256" key="6">
    <source>
        <dbReference type="ARBA" id="ARBA00022741"/>
    </source>
</evidence>
<keyword evidence="10 12" id="KW-0630">Potassium</keyword>
<dbReference type="EMBL" id="NPCC01000013">
    <property type="protein sequence ID" value="PAE88689.1"/>
    <property type="molecule type" value="Genomic_DNA"/>
</dbReference>
<evidence type="ECO:0000256" key="8">
    <source>
        <dbReference type="ARBA" id="ARBA00022840"/>
    </source>
</evidence>
<keyword evidence="12" id="KW-0963">Cytoplasm</keyword>
<keyword evidence="11 12" id="KW-0119">Carbohydrate metabolism</keyword>
<evidence type="ECO:0000256" key="7">
    <source>
        <dbReference type="ARBA" id="ARBA00022777"/>
    </source>
</evidence>
<evidence type="ECO:0000256" key="12">
    <source>
        <dbReference type="HAMAP-Rule" id="MF_01987"/>
    </source>
</evidence>
<comment type="cofactor">
    <cofactor evidence="12">
        <name>Mg(2+)</name>
        <dbReference type="ChEBI" id="CHEBI:18420"/>
    </cofactor>
    <text evidence="12">Requires a divalent cation, most likely magnesium in vivo, as an electrophilic catalyst to aid phosphoryl group transfer. It is the chelate of the metal and the nucleotide that is the actual substrate.</text>
</comment>
<keyword evidence="8 12" id="KW-0067">ATP-binding</keyword>
<comment type="similarity">
    <text evidence="1">Belongs to the carbohydrate kinase pfkB family.</text>
</comment>
<dbReference type="Pfam" id="PF00294">
    <property type="entry name" value="PfkB"/>
    <property type="match status" value="1"/>
</dbReference>
<dbReference type="PRINTS" id="PR00990">
    <property type="entry name" value="RIBOKINASE"/>
</dbReference>
<evidence type="ECO:0000256" key="3">
    <source>
        <dbReference type="ARBA" id="ARBA00016943"/>
    </source>
</evidence>
<dbReference type="AlphaFoldDB" id="A0A268NZL9"/>
<dbReference type="Proteomes" id="UP000216207">
    <property type="component" value="Unassembled WGS sequence"/>
</dbReference>
<keyword evidence="9 12" id="KW-0460">Magnesium</keyword>
<evidence type="ECO:0000256" key="1">
    <source>
        <dbReference type="ARBA" id="ARBA00005380"/>
    </source>
</evidence>
<organism evidence="14 15">
    <name type="scientific">Shouchella clausii</name>
    <name type="common">Alkalihalobacillus clausii</name>
    <dbReference type="NCBI Taxonomy" id="79880"/>
    <lineage>
        <taxon>Bacteria</taxon>
        <taxon>Bacillati</taxon>
        <taxon>Bacillota</taxon>
        <taxon>Bacilli</taxon>
        <taxon>Bacillales</taxon>
        <taxon>Bacillaceae</taxon>
        <taxon>Shouchella</taxon>
    </lineage>
</organism>
<comment type="subunit">
    <text evidence="12">Homodimer.</text>
</comment>
<dbReference type="InterPro" id="IPR002139">
    <property type="entry name" value="Ribo/fructo_kinase"/>
</dbReference>
<feature type="binding site" evidence="12">
    <location>
        <begin position="37"/>
        <end position="41"/>
    </location>
    <ligand>
        <name>substrate</name>
    </ligand>
</feature>
<dbReference type="PANTHER" id="PTHR10584">
    <property type="entry name" value="SUGAR KINASE"/>
    <property type="match status" value="1"/>
</dbReference>
<name>A0A268NZL9_SHOCL</name>
<comment type="activity regulation">
    <text evidence="12">Activated by a monovalent cation that binds near, but not in, the active site. The most likely occupant of the site in vivo is potassium. Ion binding induces a conformational change that may alter substrate affinity.</text>
</comment>
<feature type="binding site" evidence="12">
    <location>
        <begin position="9"/>
        <end position="11"/>
    </location>
    <ligand>
        <name>substrate</name>
    </ligand>
</feature>
<dbReference type="GO" id="GO:0004747">
    <property type="term" value="F:ribokinase activity"/>
    <property type="evidence" value="ECO:0007669"/>
    <property type="project" value="UniProtKB-UniRule"/>
</dbReference>
<comment type="caution">
    <text evidence="14">The sequence shown here is derived from an EMBL/GenBank/DDBJ whole genome shotgun (WGS) entry which is preliminary data.</text>
</comment>
<feature type="binding site" evidence="12">
    <location>
        <position position="235"/>
    </location>
    <ligand>
        <name>K(+)</name>
        <dbReference type="ChEBI" id="CHEBI:29103"/>
    </ligand>
</feature>
<dbReference type="UniPathway" id="UPA00916">
    <property type="reaction ID" value="UER00889"/>
</dbReference>
<evidence type="ECO:0000313" key="14">
    <source>
        <dbReference type="EMBL" id="PAE88689.1"/>
    </source>
</evidence>
<evidence type="ECO:0000256" key="11">
    <source>
        <dbReference type="ARBA" id="ARBA00023277"/>
    </source>
</evidence>
<comment type="catalytic activity">
    <reaction evidence="12">
        <text>D-ribose + ATP = D-ribose 5-phosphate + ADP + H(+)</text>
        <dbReference type="Rhea" id="RHEA:13697"/>
        <dbReference type="ChEBI" id="CHEBI:15378"/>
        <dbReference type="ChEBI" id="CHEBI:30616"/>
        <dbReference type="ChEBI" id="CHEBI:47013"/>
        <dbReference type="ChEBI" id="CHEBI:78346"/>
        <dbReference type="ChEBI" id="CHEBI:456216"/>
        <dbReference type="EC" id="2.7.1.15"/>
    </reaction>
</comment>
<dbReference type="NCBIfam" id="TIGR02152">
    <property type="entry name" value="D_ribokin_bact"/>
    <property type="match status" value="1"/>
</dbReference>
<keyword evidence="6 12" id="KW-0547">Nucleotide-binding</keyword>
<dbReference type="GO" id="GO:0005524">
    <property type="term" value="F:ATP binding"/>
    <property type="evidence" value="ECO:0007669"/>
    <property type="project" value="UniProtKB-UniRule"/>
</dbReference>
<proteinExistence type="inferred from homology"/>
<feature type="binding site" evidence="12">
    <location>
        <position position="274"/>
    </location>
    <ligand>
        <name>K(+)</name>
        <dbReference type="ChEBI" id="CHEBI:29103"/>
    </ligand>
</feature>
<feature type="binding site" evidence="12">
    <location>
        <position position="272"/>
    </location>
    <ligand>
        <name>K(+)</name>
        <dbReference type="ChEBI" id="CHEBI:29103"/>
    </ligand>
</feature>
<evidence type="ECO:0000313" key="15">
    <source>
        <dbReference type="Proteomes" id="UP000216207"/>
    </source>
</evidence>
<dbReference type="SUPFAM" id="SSF53613">
    <property type="entry name" value="Ribokinase-like"/>
    <property type="match status" value="1"/>
</dbReference>
<evidence type="ECO:0000256" key="4">
    <source>
        <dbReference type="ARBA" id="ARBA00022679"/>
    </source>
</evidence>
<evidence type="ECO:0000256" key="5">
    <source>
        <dbReference type="ARBA" id="ARBA00022723"/>
    </source>
</evidence>
<dbReference type="Gene3D" id="3.40.1190.20">
    <property type="match status" value="1"/>
</dbReference>
<feature type="binding site" evidence="12">
    <location>
        <begin position="238"/>
        <end position="239"/>
    </location>
    <ligand>
        <name>ATP</name>
        <dbReference type="ChEBI" id="CHEBI:30616"/>
    </ligand>
</feature>
<dbReference type="PANTHER" id="PTHR10584:SF166">
    <property type="entry name" value="RIBOKINASE"/>
    <property type="match status" value="1"/>
</dbReference>
<dbReference type="GO" id="GO:0046872">
    <property type="term" value="F:metal ion binding"/>
    <property type="evidence" value="ECO:0007669"/>
    <property type="project" value="UniProtKB-KW"/>
</dbReference>
<comment type="similarity">
    <text evidence="12">Belongs to the carbohydrate kinase PfkB family. Ribokinase subfamily.</text>
</comment>
<sequence length="292" mass="30772">MITVVGSINIDLVVHTGTMPVLGETVLGGEFQTNPGGKGANQAVAAARLGADVTMIGKVGNDPYGNLVTDNLQNEQINTEYIEVEKDGHTGVAMITVTNNDNAIVVAPGANFSWKPEDAAQYRDVFKQTNVLVLQLEVPLPFIEEIAKIGKEERCIVILNPAPAQPLPSSLLDLVDYITPNETECQTIFKQSVEQAVQRYPNKLLVTEGKKGAAYHDGQQLVQVNGFPANVVDTTGAGDTFNGALAAALASGQQLTEAVTFANAAASLSVEQAGAQAGMPSKQQVLDRLGSS</sequence>
<accession>A0A268NZL9</accession>
<dbReference type="CDD" id="cd01174">
    <property type="entry name" value="ribokinase"/>
    <property type="match status" value="1"/>
</dbReference>
<dbReference type="InterPro" id="IPR029056">
    <property type="entry name" value="Ribokinase-like"/>
</dbReference>
<dbReference type="HAMAP" id="MF_01987">
    <property type="entry name" value="Ribokinase"/>
    <property type="match status" value="1"/>
</dbReference>
<keyword evidence="4 12" id="KW-0808">Transferase</keyword>
<dbReference type="GO" id="GO:0005829">
    <property type="term" value="C:cytosol"/>
    <property type="evidence" value="ECO:0007669"/>
    <property type="project" value="TreeGrafter"/>
</dbReference>
<feature type="active site" description="Proton acceptor" evidence="12">
    <location>
        <position position="239"/>
    </location>
</feature>
<keyword evidence="5 12" id="KW-0479">Metal-binding</keyword>
<feature type="binding site" evidence="12">
    <location>
        <position position="137"/>
    </location>
    <ligand>
        <name>substrate</name>
    </ligand>
</feature>
<evidence type="ECO:0000259" key="13">
    <source>
        <dbReference type="Pfam" id="PF00294"/>
    </source>
</evidence>
<feature type="binding site" evidence="12">
    <location>
        <position position="239"/>
    </location>
    <ligand>
        <name>substrate</name>
    </ligand>
</feature>
<dbReference type="RefSeq" id="WP_095316526.1">
    <property type="nucleotide sequence ID" value="NZ_NPCC01000013.1"/>
</dbReference>
<comment type="caution">
    <text evidence="12">Lacks conserved residue(s) required for the propagation of feature annotation.</text>
</comment>
<reference evidence="14 15" key="1">
    <citation type="submission" date="2017-07" db="EMBL/GenBank/DDBJ databases">
        <title>Isolation and whole genome analysis of endospore-forming bacteria from heroin.</title>
        <authorList>
            <person name="Kalinowski J."/>
            <person name="Ahrens B."/>
            <person name="Al-Dilaimi A."/>
            <person name="Winkler A."/>
            <person name="Wibberg D."/>
            <person name="Schleenbecker U."/>
            <person name="Ruckert C."/>
            <person name="Wolfel R."/>
            <person name="Grass G."/>
        </authorList>
    </citation>
    <scope>NUCLEOTIDE SEQUENCE [LARGE SCALE GENOMIC DNA]</scope>
    <source>
        <strain evidence="14 15">7539</strain>
    </source>
</reference>
<feature type="binding site" evidence="12">
    <location>
        <position position="181"/>
    </location>
    <ligand>
        <name>ATP</name>
        <dbReference type="ChEBI" id="CHEBI:30616"/>
    </ligand>
</feature>
<feature type="domain" description="Carbohydrate kinase PfkB" evidence="13">
    <location>
        <begin position="2"/>
        <end position="281"/>
    </location>
</feature>
<feature type="binding site" evidence="12">
    <location>
        <position position="269"/>
    </location>
    <ligand>
        <name>K(+)</name>
        <dbReference type="ChEBI" id="CHEBI:29103"/>
    </ligand>
</feature>
<dbReference type="GO" id="GO:0019303">
    <property type="term" value="P:D-ribose catabolic process"/>
    <property type="evidence" value="ECO:0007669"/>
    <property type="project" value="UniProtKB-UniRule"/>
</dbReference>
<dbReference type="EC" id="2.7.1.15" evidence="2 12"/>